<dbReference type="NCBIfam" id="TIGR00046">
    <property type="entry name" value="RsmE family RNA methyltransferase"/>
    <property type="match status" value="1"/>
</dbReference>
<sequence length="281" mass="29226">MPTDDPTPSPDAAAPDPSADLAATLDALAPAPPCGHGPRLFVGEADLGPAALVTLDAPQAHYLRSVMRRGPGDAVVLFNGRDGEWLARLEAVAKAAATARCTDQLRPQPDADPDAAPWLLFAPLKRGPVDLLAEKATELGAARLQPVMTRFTTAARVNATRLRAHAVEAAEQCRRLSVPQVADPIPLPRVAEGWPAGRRLFVLAEHGRAVPATAAFAAAADATAPAALLVGPEGGLADSELDALAQLPFVTPVRLGPRILRAETAAIAGLALWQAVAGDWR</sequence>
<dbReference type="PANTHER" id="PTHR30027:SF3">
    <property type="entry name" value="16S RRNA (URACIL(1498)-N(3))-METHYLTRANSFERASE"/>
    <property type="match status" value="1"/>
</dbReference>
<feature type="domain" description="Ribosomal RNA small subunit methyltransferase E PUA-like" evidence="14">
    <location>
        <begin position="55"/>
        <end position="95"/>
    </location>
</feature>
<dbReference type="Gene3D" id="3.40.1280.10">
    <property type="match status" value="1"/>
</dbReference>
<evidence type="ECO:0000256" key="7">
    <source>
        <dbReference type="ARBA" id="ARBA00022603"/>
    </source>
</evidence>
<keyword evidence="6 12" id="KW-0698">rRNA processing</keyword>
<keyword evidence="5 12" id="KW-0963">Cytoplasm</keyword>
<evidence type="ECO:0000259" key="13">
    <source>
        <dbReference type="Pfam" id="PF04452"/>
    </source>
</evidence>
<comment type="similarity">
    <text evidence="2 12">Belongs to the RNA methyltransferase RsmE family.</text>
</comment>
<dbReference type="RefSeq" id="WP_153344676.1">
    <property type="nucleotide sequence ID" value="NZ_WIVE01000039.1"/>
</dbReference>
<dbReference type="InterPro" id="IPR029028">
    <property type="entry name" value="Alpha/beta_knot_MTases"/>
</dbReference>
<protein>
    <recommendedName>
        <fullName evidence="4 12">Ribosomal RNA small subunit methyltransferase E</fullName>
        <ecNumber evidence="3 12">2.1.1.193</ecNumber>
    </recommendedName>
</protein>
<evidence type="ECO:0000256" key="9">
    <source>
        <dbReference type="ARBA" id="ARBA00022691"/>
    </source>
</evidence>
<dbReference type="InterPro" id="IPR046886">
    <property type="entry name" value="RsmE_MTase_dom"/>
</dbReference>
<evidence type="ECO:0000256" key="6">
    <source>
        <dbReference type="ARBA" id="ARBA00022552"/>
    </source>
</evidence>
<evidence type="ECO:0000259" key="14">
    <source>
        <dbReference type="Pfam" id="PF20260"/>
    </source>
</evidence>
<feature type="domain" description="Ribosomal RNA small subunit methyltransferase E methyltransferase" evidence="13">
    <location>
        <begin position="119"/>
        <end position="274"/>
    </location>
</feature>
<dbReference type="GO" id="GO:0005737">
    <property type="term" value="C:cytoplasm"/>
    <property type="evidence" value="ECO:0007669"/>
    <property type="project" value="UniProtKB-SubCell"/>
</dbReference>
<evidence type="ECO:0000256" key="1">
    <source>
        <dbReference type="ARBA" id="ARBA00004496"/>
    </source>
</evidence>
<dbReference type="Pfam" id="PF20260">
    <property type="entry name" value="PUA_4"/>
    <property type="match status" value="1"/>
</dbReference>
<keyword evidence="7 12" id="KW-0489">Methyltransferase</keyword>
<dbReference type="InterPro" id="IPR006700">
    <property type="entry name" value="RsmE"/>
</dbReference>
<dbReference type="Pfam" id="PF04452">
    <property type="entry name" value="Methyltrans_RNA"/>
    <property type="match status" value="1"/>
</dbReference>
<keyword evidence="16" id="KW-1185">Reference proteome</keyword>
<organism evidence="15 16">
    <name type="scientific">Roseospira navarrensis</name>
    <dbReference type="NCBI Taxonomy" id="140058"/>
    <lineage>
        <taxon>Bacteria</taxon>
        <taxon>Pseudomonadati</taxon>
        <taxon>Pseudomonadota</taxon>
        <taxon>Alphaproteobacteria</taxon>
        <taxon>Rhodospirillales</taxon>
        <taxon>Rhodospirillaceae</taxon>
        <taxon>Roseospira</taxon>
    </lineage>
</organism>
<name>A0A7X1ZF25_9PROT</name>
<dbReference type="Gene3D" id="2.40.240.20">
    <property type="entry name" value="Hypothetical PUA domain-like, domain 1"/>
    <property type="match status" value="1"/>
</dbReference>
<accession>A0A7X1ZF25</accession>
<evidence type="ECO:0000256" key="11">
    <source>
        <dbReference type="ARBA" id="ARBA00047944"/>
    </source>
</evidence>
<keyword evidence="9 12" id="KW-0949">S-adenosyl-L-methionine</keyword>
<dbReference type="InterPro" id="IPR015947">
    <property type="entry name" value="PUA-like_sf"/>
</dbReference>
<evidence type="ECO:0000256" key="2">
    <source>
        <dbReference type="ARBA" id="ARBA00005528"/>
    </source>
</evidence>
<dbReference type="EC" id="2.1.1.193" evidence="3 12"/>
<comment type="function">
    <text evidence="10 12">Specifically methylates the N3 position of the uracil ring of uridine 1498 (m3U1498) in 16S rRNA. Acts on the fully assembled 30S ribosomal subunit.</text>
</comment>
<evidence type="ECO:0000313" key="16">
    <source>
        <dbReference type="Proteomes" id="UP000434582"/>
    </source>
</evidence>
<evidence type="ECO:0000256" key="10">
    <source>
        <dbReference type="ARBA" id="ARBA00025699"/>
    </source>
</evidence>
<evidence type="ECO:0000256" key="5">
    <source>
        <dbReference type="ARBA" id="ARBA00022490"/>
    </source>
</evidence>
<dbReference type="AlphaFoldDB" id="A0A7X1ZF25"/>
<dbReference type="SUPFAM" id="SSF88697">
    <property type="entry name" value="PUA domain-like"/>
    <property type="match status" value="1"/>
</dbReference>
<dbReference type="Proteomes" id="UP000434582">
    <property type="component" value="Unassembled WGS sequence"/>
</dbReference>
<dbReference type="InterPro" id="IPR029026">
    <property type="entry name" value="tRNA_m1G_MTases_N"/>
</dbReference>
<comment type="catalytic activity">
    <reaction evidence="11 12">
        <text>uridine(1498) in 16S rRNA + S-adenosyl-L-methionine = N(3)-methyluridine(1498) in 16S rRNA + S-adenosyl-L-homocysteine + H(+)</text>
        <dbReference type="Rhea" id="RHEA:42920"/>
        <dbReference type="Rhea" id="RHEA-COMP:10283"/>
        <dbReference type="Rhea" id="RHEA-COMP:10284"/>
        <dbReference type="ChEBI" id="CHEBI:15378"/>
        <dbReference type="ChEBI" id="CHEBI:57856"/>
        <dbReference type="ChEBI" id="CHEBI:59789"/>
        <dbReference type="ChEBI" id="CHEBI:65315"/>
        <dbReference type="ChEBI" id="CHEBI:74502"/>
        <dbReference type="EC" id="2.1.1.193"/>
    </reaction>
</comment>
<dbReference type="PIRSF" id="PIRSF015601">
    <property type="entry name" value="MTase_slr0722"/>
    <property type="match status" value="1"/>
</dbReference>
<evidence type="ECO:0000256" key="12">
    <source>
        <dbReference type="PIRNR" id="PIRNR015601"/>
    </source>
</evidence>
<proteinExistence type="inferred from homology"/>
<dbReference type="EMBL" id="WIVE01000039">
    <property type="protein sequence ID" value="MQX37316.1"/>
    <property type="molecule type" value="Genomic_DNA"/>
</dbReference>
<dbReference type="NCBIfam" id="NF008696">
    <property type="entry name" value="PRK11713.3-5"/>
    <property type="match status" value="1"/>
</dbReference>
<dbReference type="InterPro" id="IPR046887">
    <property type="entry name" value="RsmE_PUA-like"/>
</dbReference>
<comment type="subcellular location">
    <subcellularLocation>
        <location evidence="1 12">Cytoplasm</location>
    </subcellularLocation>
</comment>
<dbReference type="OrthoDB" id="9815641at2"/>
<dbReference type="GO" id="GO:0070042">
    <property type="term" value="F:rRNA (uridine-N3-)-methyltransferase activity"/>
    <property type="evidence" value="ECO:0007669"/>
    <property type="project" value="TreeGrafter"/>
</dbReference>
<evidence type="ECO:0000313" key="15">
    <source>
        <dbReference type="EMBL" id="MQX37316.1"/>
    </source>
</evidence>
<evidence type="ECO:0000256" key="3">
    <source>
        <dbReference type="ARBA" id="ARBA00012328"/>
    </source>
</evidence>
<reference evidence="15 16" key="1">
    <citation type="submission" date="2019-10" db="EMBL/GenBank/DDBJ databases">
        <title>Draft whole-genome sequence of the purple nonsulfur photosynthetic bacterium Roseospira navarrensis DSM 15114.</title>
        <authorList>
            <person name="Kyndt J.A."/>
            <person name="Meyer T.E."/>
        </authorList>
    </citation>
    <scope>NUCLEOTIDE SEQUENCE [LARGE SCALE GENOMIC DNA]</scope>
    <source>
        <strain evidence="15 16">DSM 15114</strain>
    </source>
</reference>
<evidence type="ECO:0000256" key="8">
    <source>
        <dbReference type="ARBA" id="ARBA00022679"/>
    </source>
</evidence>
<dbReference type="SUPFAM" id="SSF75217">
    <property type="entry name" value="alpha/beta knot"/>
    <property type="match status" value="1"/>
</dbReference>
<dbReference type="GO" id="GO:0070475">
    <property type="term" value="P:rRNA base methylation"/>
    <property type="evidence" value="ECO:0007669"/>
    <property type="project" value="TreeGrafter"/>
</dbReference>
<comment type="caution">
    <text evidence="15">The sequence shown here is derived from an EMBL/GenBank/DDBJ whole genome shotgun (WGS) entry which is preliminary data.</text>
</comment>
<evidence type="ECO:0000256" key="4">
    <source>
        <dbReference type="ARBA" id="ARBA00013673"/>
    </source>
</evidence>
<gene>
    <name evidence="15" type="ORF">GHC57_12380</name>
</gene>
<keyword evidence="8 12" id="KW-0808">Transferase</keyword>
<dbReference type="PANTHER" id="PTHR30027">
    <property type="entry name" value="RIBOSOMAL RNA SMALL SUBUNIT METHYLTRANSFERASE E"/>
    <property type="match status" value="1"/>
</dbReference>
<dbReference type="CDD" id="cd18084">
    <property type="entry name" value="RsmE-like"/>
    <property type="match status" value="1"/>
</dbReference>